<comment type="caution">
    <text evidence="6">The sequence shown here is derived from an EMBL/GenBank/DDBJ whole genome shotgun (WGS) entry which is preliminary data.</text>
</comment>
<evidence type="ECO:0000256" key="2">
    <source>
        <dbReference type="ARBA" id="ARBA00022777"/>
    </source>
</evidence>
<dbReference type="Pfam" id="PF07730">
    <property type="entry name" value="HisKA_3"/>
    <property type="match status" value="1"/>
</dbReference>
<evidence type="ECO:0000259" key="5">
    <source>
        <dbReference type="Pfam" id="PF07730"/>
    </source>
</evidence>
<dbReference type="Gene3D" id="3.30.565.10">
    <property type="entry name" value="Histidine kinase-like ATPase, C-terminal domain"/>
    <property type="match status" value="1"/>
</dbReference>
<protein>
    <submittedName>
        <fullName evidence="6">Sensor histidine kinase</fullName>
    </submittedName>
</protein>
<name>A0ABU5MYI9_9BACT</name>
<keyword evidence="7" id="KW-1185">Reference proteome</keyword>
<evidence type="ECO:0000313" key="6">
    <source>
        <dbReference type="EMBL" id="MDZ8119275.1"/>
    </source>
</evidence>
<reference evidence="6 7" key="1">
    <citation type="journal article" date="2024" name="Appl. Environ. Microbiol.">
        <title>Pontiella agarivorans sp. nov., a novel marine anaerobic bacterium capable of degrading macroalgal polysaccharides and fixing nitrogen.</title>
        <authorList>
            <person name="Liu N."/>
            <person name="Kivenson V."/>
            <person name="Peng X."/>
            <person name="Cui Z."/>
            <person name="Lankiewicz T.S."/>
            <person name="Gosselin K.M."/>
            <person name="English C.J."/>
            <person name="Blair E.M."/>
            <person name="O'Malley M.A."/>
            <person name="Valentine D.L."/>
        </authorList>
    </citation>
    <scope>NUCLEOTIDE SEQUENCE [LARGE SCALE GENOMIC DNA]</scope>
    <source>
        <strain evidence="6 7">NLcol2</strain>
    </source>
</reference>
<dbReference type="Pfam" id="PF02518">
    <property type="entry name" value="HATPase_c"/>
    <property type="match status" value="1"/>
</dbReference>
<dbReference type="Gene3D" id="1.20.5.1930">
    <property type="match status" value="1"/>
</dbReference>
<dbReference type="SUPFAM" id="SSF55874">
    <property type="entry name" value="ATPase domain of HSP90 chaperone/DNA topoisomerase II/histidine kinase"/>
    <property type="match status" value="1"/>
</dbReference>
<dbReference type="Proteomes" id="UP001290861">
    <property type="component" value="Unassembled WGS sequence"/>
</dbReference>
<dbReference type="PANTHER" id="PTHR24421">
    <property type="entry name" value="NITRATE/NITRITE SENSOR PROTEIN NARX-RELATED"/>
    <property type="match status" value="1"/>
</dbReference>
<proteinExistence type="predicted"/>
<dbReference type="GO" id="GO:0016301">
    <property type="term" value="F:kinase activity"/>
    <property type="evidence" value="ECO:0007669"/>
    <property type="project" value="UniProtKB-KW"/>
</dbReference>
<dbReference type="InterPro" id="IPR000014">
    <property type="entry name" value="PAS"/>
</dbReference>
<organism evidence="6 7">
    <name type="scientific">Pontiella agarivorans</name>
    <dbReference type="NCBI Taxonomy" id="3038953"/>
    <lineage>
        <taxon>Bacteria</taxon>
        <taxon>Pseudomonadati</taxon>
        <taxon>Kiritimatiellota</taxon>
        <taxon>Kiritimatiellia</taxon>
        <taxon>Kiritimatiellales</taxon>
        <taxon>Pontiellaceae</taxon>
        <taxon>Pontiella</taxon>
    </lineage>
</organism>
<dbReference type="RefSeq" id="WP_322609059.1">
    <property type="nucleotide sequence ID" value="NZ_JARVCO010000010.1"/>
</dbReference>
<dbReference type="NCBIfam" id="TIGR00229">
    <property type="entry name" value="sensory_box"/>
    <property type="match status" value="1"/>
</dbReference>
<keyword evidence="2 6" id="KW-0418">Kinase</keyword>
<feature type="domain" description="Histidine kinase/HSP90-like ATPase" evidence="4">
    <location>
        <begin position="344"/>
        <end position="434"/>
    </location>
</feature>
<evidence type="ECO:0000313" key="7">
    <source>
        <dbReference type="Proteomes" id="UP001290861"/>
    </source>
</evidence>
<dbReference type="CDD" id="cd16917">
    <property type="entry name" value="HATPase_UhpB-NarQ-NarX-like"/>
    <property type="match status" value="1"/>
</dbReference>
<evidence type="ECO:0000256" key="1">
    <source>
        <dbReference type="ARBA" id="ARBA00022679"/>
    </source>
</evidence>
<sequence>MFGWKKTVRESEALPPPTGVAEIVFCIYDDKKRLKHRFSARSGLEAEQRFRFLQEPEGAMEHVLLAEAAGSYRPVSMQFAYDAGRNSYLHILPFEQQRGKWFFCSVQIGVERADTDSGGAQFAAALRDRRVGLILANGENEVVSTSSELPDAFGYSAEVLQGLRLSELFSESDLRLMLQGEADTHQPVLNGTFHGLDGTKRDVEVRKYSAPDDYALYAVADVTRAQLNEEITAVTTRERRRIGQDLHDSIGQLLTGISLLSRSLANSLQRAGSADHEDAVQISELADDASNQIRQISRGLMPMEVVSRGLYPSLRELARTVRESCGVACEAVIDEELSFSDGAVETHLYRIAQEAVNNAVRHSGGNRIVLHLSAVNGNPQLEVHDNGRWRNIMESGGGIGLKTMEYRASVINGQLKIGRVENGGTSVVCRLKAEDVLETKVI</sequence>
<keyword evidence="1" id="KW-0808">Transferase</keyword>
<evidence type="ECO:0000256" key="3">
    <source>
        <dbReference type="ARBA" id="ARBA00023012"/>
    </source>
</evidence>
<gene>
    <name evidence="6" type="ORF">P9H32_11635</name>
</gene>
<accession>A0ABU5MYI9</accession>
<dbReference type="InterPro" id="IPR050482">
    <property type="entry name" value="Sensor_HK_TwoCompSys"/>
</dbReference>
<evidence type="ECO:0000259" key="4">
    <source>
        <dbReference type="Pfam" id="PF02518"/>
    </source>
</evidence>
<dbReference type="InterPro" id="IPR011712">
    <property type="entry name" value="Sig_transdc_His_kin_sub3_dim/P"/>
</dbReference>
<dbReference type="InterPro" id="IPR003594">
    <property type="entry name" value="HATPase_dom"/>
</dbReference>
<feature type="domain" description="Signal transduction histidine kinase subgroup 3 dimerisation and phosphoacceptor" evidence="5">
    <location>
        <begin position="238"/>
        <end position="303"/>
    </location>
</feature>
<keyword evidence="3" id="KW-0902">Two-component regulatory system</keyword>
<dbReference type="EMBL" id="JARVCO010000010">
    <property type="protein sequence ID" value="MDZ8119275.1"/>
    <property type="molecule type" value="Genomic_DNA"/>
</dbReference>
<dbReference type="InterPro" id="IPR036890">
    <property type="entry name" value="HATPase_C_sf"/>
</dbReference>